<dbReference type="GO" id="GO:0016042">
    <property type="term" value="P:lipid catabolic process"/>
    <property type="evidence" value="ECO:0007669"/>
    <property type="project" value="UniProtKB-KW"/>
</dbReference>
<evidence type="ECO:0000256" key="3">
    <source>
        <dbReference type="ARBA" id="ARBA00023098"/>
    </source>
</evidence>
<organism evidence="4 5">
    <name type="scientific">Ktedonospora formicarum</name>
    <dbReference type="NCBI Taxonomy" id="2778364"/>
    <lineage>
        <taxon>Bacteria</taxon>
        <taxon>Bacillati</taxon>
        <taxon>Chloroflexota</taxon>
        <taxon>Ktedonobacteria</taxon>
        <taxon>Ktedonobacterales</taxon>
        <taxon>Ktedonobacteraceae</taxon>
        <taxon>Ktedonospora</taxon>
    </lineage>
</organism>
<evidence type="ECO:0000256" key="2">
    <source>
        <dbReference type="ARBA" id="ARBA00022963"/>
    </source>
</evidence>
<dbReference type="AlphaFoldDB" id="A0A8J3I411"/>
<keyword evidence="1 4" id="KW-0378">Hydrolase</keyword>
<keyword evidence="2" id="KW-0442">Lipid degradation</keyword>
<gene>
    <name evidence="4" type="ORF">KSX_53090</name>
</gene>
<evidence type="ECO:0000313" key="4">
    <source>
        <dbReference type="EMBL" id="GHO47146.1"/>
    </source>
</evidence>
<accession>A0A8J3I411</accession>
<dbReference type="EMBL" id="BNJF01000002">
    <property type="protein sequence ID" value="GHO47146.1"/>
    <property type="molecule type" value="Genomic_DNA"/>
</dbReference>
<dbReference type="InterPro" id="IPR029058">
    <property type="entry name" value="AB_hydrolase_fold"/>
</dbReference>
<dbReference type="Proteomes" id="UP000612362">
    <property type="component" value="Unassembled WGS sequence"/>
</dbReference>
<dbReference type="GO" id="GO:0003847">
    <property type="term" value="F:1-alkyl-2-acetylglycerophosphocholine esterase activity"/>
    <property type="evidence" value="ECO:0007669"/>
    <property type="project" value="TreeGrafter"/>
</dbReference>
<evidence type="ECO:0000313" key="5">
    <source>
        <dbReference type="Proteomes" id="UP000612362"/>
    </source>
</evidence>
<dbReference type="PANTHER" id="PTHR10272">
    <property type="entry name" value="PLATELET-ACTIVATING FACTOR ACETYLHYDROLASE"/>
    <property type="match status" value="1"/>
</dbReference>
<name>A0A8J3I411_9CHLR</name>
<sequence>MRLRFPLWLKRLVKIFALVLLLLVLVLVSGLVFIGVRHEQTLILPAPNGSYAIGRQEYVWTDKARVDTLAPRAGTKREFVVWSWYPAVSMPGARSAPYLPQKWGQISDQEQTMLGLSLKQRSTSIQTHSIEGSPLAKSKTSYPVLIFEPGMGNTPTQYTTLLEDLASHGYIIFAITPIYSANIVVFPDGHVARSTPAGNPEYDSAPLLNIWSQDVLFAMDQLEKLNTDPGTMFTKRLDLTRLGVFGHSFGGATAVQVCHMDSRCKAGINMDGYLTGDTTQMSLTRPFLFLQSDIGSCSDSGCQSFQRDIHTVQRTIAQGASYNVCIKGAEHFNFSDYALDNAPWILRSLGALGPIDGARGLQITRAYVLAFFDMYLNHTPSPLLQGKISAYPEVQFLAP</sequence>
<dbReference type="RefSeq" id="WP_220196448.1">
    <property type="nucleotide sequence ID" value="NZ_BNJF01000002.1"/>
</dbReference>
<dbReference type="SUPFAM" id="SSF53474">
    <property type="entry name" value="alpha/beta-Hydrolases"/>
    <property type="match status" value="1"/>
</dbReference>
<reference evidence="4" key="1">
    <citation type="submission" date="2020-10" db="EMBL/GenBank/DDBJ databases">
        <title>Taxonomic study of unclassified bacteria belonging to the class Ktedonobacteria.</title>
        <authorList>
            <person name="Yabe S."/>
            <person name="Wang C.M."/>
            <person name="Zheng Y."/>
            <person name="Sakai Y."/>
            <person name="Cavaletti L."/>
            <person name="Monciardini P."/>
            <person name="Donadio S."/>
        </authorList>
    </citation>
    <scope>NUCLEOTIDE SEQUENCE</scope>
    <source>
        <strain evidence="4">SOSP1-1</strain>
    </source>
</reference>
<dbReference type="PANTHER" id="PTHR10272:SF0">
    <property type="entry name" value="PLATELET-ACTIVATING FACTOR ACETYLHYDROLASE"/>
    <property type="match status" value="1"/>
</dbReference>
<evidence type="ECO:0000256" key="1">
    <source>
        <dbReference type="ARBA" id="ARBA00022801"/>
    </source>
</evidence>
<dbReference type="Pfam" id="PF03403">
    <property type="entry name" value="PAF-AH_p_II"/>
    <property type="match status" value="2"/>
</dbReference>
<proteinExistence type="predicted"/>
<protein>
    <submittedName>
        <fullName evidence="4">Alpha/beta hydrolase</fullName>
    </submittedName>
</protein>
<keyword evidence="5" id="KW-1185">Reference proteome</keyword>
<dbReference type="Gene3D" id="3.40.50.1820">
    <property type="entry name" value="alpha/beta hydrolase"/>
    <property type="match status" value="1"/>
</dbReference>
<keyword evidence="3" id="KW-0443">Lipid metabolism</keyword>
<comment type="caution">
    <text evidence="4">The sequence shown here is derived from an EMBL/GenBank/DDBJ whole genome shotgun (WGS) entry which is preliminary data.</text>
</comment>